<name>A0SZ29_9BURK</name>
<dbReference type="InterPro" id="IPR003140">
    <property type="entry name" value="PLipase/COase/thioEstase"/>
</dbReference>
<reference evidence="4" key="1">
    <citation type="journal article" date="2010" name="DNA Cell Biol.">
        <title>Psychrotrophic strain of Janthinobacterium lividum from a cold Alaskan soil produces prodigiosin.</title>
        <authorList>
            <person name="Schloss P.D."/>
            <person name="Allen H.K."/>
            <person name="Klimowicz A.K."/>
            <person name="Mlot C."/>
            <person name="Gross J."/>
            <person name="Savengsuksa S."/>
            <person name="McEllin J."/>
            <person name="Clardy J."/>
            <person name="Ruess R.W."/>
            <person name="Handelsman J."/>
        </authorList>
    </citation>
    <scope>NUCLEOTIDE SEQUENCE</scope>
    <source>
        <strain evidence="4">BP01</strain>
    </source>
</reference>
<evidence type="ECO:0000259" key="3">
    <source>
        <dbReference type="Pfam" id="PF02230"/>
    </source>
</evidence>
<keyword evidence="1 2" id="KW-0732">Signal</keyword>
<organism evidence="4">
    <name type="scientific">Janthinobacterium lividum</name>
    <dbReference type="NCBI Taxonomy" id="29581"/>
    <lineage>
        <taxon>Bacteria</taxon>
        <taxon>Pseudomonadati</taxon>
        <taxon>Pseudomonadota</taxon>
        <taxon>Betaproteobacteria</taxon>
        <taxon>Burkholderiales</taxon>
        <taxon>Oxalobacteraceae</taxon>
        <taxon>Janthinobacterium</taxon>
    </lineage>
</organism>
<dbReference type="Pfam" id="PF02230">
    <property type="entry name" value="Abhydrolase_2"/>
    <property type="match status" value="1"/>
</dbReference>
<feature type="signal peptide" evidence="2">
    <location>
        <begin position="1"/>
        <end position="22"/>
    </location>
</feature>
<dbReference type="InterPro" id="IPR050955">
    <property type="entry name" value="Plant_Biomass_Hydrol_Est"/>
</dbReference>
<proteinExistence type="predicted"/>
<evidence type="ECO:0000256" key="2">
    <source>
        <dbReference type="SAM" id="SignalP"/>
    </source>
</evidence>
<accession>A0SZ29</accession>
<feature type="domain" description="Phospholipase/carboxylesterase/thioesterase" evidence="3">
    <location>
        <begin position="52"/>
        <end position="212"/>
    </location>
</feature>
<dbReference type="AlphaFoldDB" id="A0SZ29"/>
<dbReference type="SUPFAM" id="SSF53474">
    <property type="entry name" value="alpha/beta-Hydrolases"/>
    <property type="match status" value="1"/>
</dbReference>
<evidence type="ECO:0000256" key="1">
    <source>
        <dbReference type="ARBA" id="ARBA00022729"/>
    </source>
</evidence>
<protein>
    <recommendedName>
        <fullName evidence="3">Phospholipase/carboxylesterase/thioesterase domain-containing protein</fullName>
    </recommendedName>
</protein>
<dbReference type="Gene3D" id="3.40.50.1820">
    <property type="entry name" value="alpha/beta hydrolase"/>
    <property type="match status" value="1"/>
</dbReference>
<evidence type="ECO:0000313" key="4">
    <source>
        <dbReference type="EMBL" id="ABK64073.1"/>
    </source>
</evidence>
<sequence>MSLRKQISLLVAGLLGWQTVHAAEISDHQMARPDGMRHYLVMQPEGLSATLRPVIILLHGHGASAAWMLGQDTFGGYRSLDWINLARGKKIMLITPDGTKASDGKQAWNDCRAGATTNAQTDDVAFLAALIDRAIAEFGADPQRIYLFGQSNGGGMAYRAGIELGPRLAAIGVQSSLMAARSNCKPPSHPLPVFLTHGTADKIAPYGGGEVTAFGLTGRGSGISVEDSVAIWRELAGLKDAPTTYSYPHLQAGDLTSVTRMTWGTDTARVQVELLRIDGGGHTASSRGENLGWLLSKLLGEMNHDVDTPEAAWQFFESKVRKHQDGND</sequence>
<dbReference type="EMBL" id="EF063591">
    <property type="protein sequence ID" value="ABK64073.1"/>
    <property type="molecule type" value="Genomic_DNA"/>
</dbReference>
<feature type="chain" id="PRO_5002630599" description="Phospholipase/carboxylesterase/thioesterase domain-containing protein" evidence="2">
    <location>
        <begin position="23"/>
        <end position="328"/>
    </location>
</feature>
<dbReference type="InterPro" id="IPR029058">
    <property type="entry name" value="AB_hydrolase_fold"/>
</dbReference>
<dbReference type="PANTHER" id="PTHR43037">
    <property type="entry name" value="UNNAMED PRODUCT-RELATED"/>
    <property type="match status" value="1"/>
</dbReference>
<dbReference type="GO" id="GO:0016787">
    <property type="term" value="F:hydrolase activity"/>
    <property type="evidence" value="ECO:0007669"/>
    <property type="project" value="InterPro"/>
</dbReference>
<dbReference type="PANTHER" id="PTHR43037:SF1">
    <property type="entry name" value="BLL1128 PROTEIN"/>
    <property type="match status" value="1"/>
</dbReference>